<dbReference type="AlphaFoldDB" id="A0A0C3IJ40"/>
<dbReference type="Proteomes" id="UP000054217">
    <property type="component" value="Unassembled WGS sequence"/>
</dbReference>
<dbReference type="InParanoid" id="A0A0C3IJ40"/>
<organism evidence="2 3">
    <name type="scientific">Pisolithus tinctorius Marx 270</name>
    <dbReference type="NCBI Taxonomy" id="870435"/>
    <lineage>
        <taxon>Eukaryota</taxon>
        <taxon>Fungi</taxon>
        <taxon>Dikarya</taxon>
        <taxon>Basidiomycota</taxon>
        <taxon>Agaricomycotina</taxon>
        <taxon>Agaricomycetes</taxon>
        <taxon>Agaricomycetidae</taxon>
        <taxon>Boletales</taxon>
        <taxon>Sclerodermatineae</taxon>
        <taxon>Pisolithaceae</taxon>
        <taxon>Pisolithus</taxon>
    </lineage>
</organism>
<feature type="region of interest" description="Disordered" evidence="1">
    <location>
        <begin position="128"/>
        <end position="155"/>
    </location>
</feature>
<protein>
    <submittedName>
        <fullName evidence="2">Uncharacterized protein</fullName>
    </submittedName>
</protein>
<gene>
    <name evidence="2" type="ORF">M404DRAFT_922271</name>
</gene>
<proteinExistence type="predicted"/>
<evidence type="ECO:0000313" key="3">
    <source>
        <dbReference type="Proteomes" id="UP000054217"/>
    </source>
</evidence>
<evidence type="ECO:0000256" key="1">
    <source>
        <dbReference type="SAM" id="MobiDB-lite"/>
    </source>
</evidence>
<name>A0A0C3IJ40_PISTI</name>
<dbReference type="OrthoDB" id="2691198at2759"/>
<sequence>MISQNDEMGYWRNLVMRRGHQRLDPDYVNNAIRDIYENDLRHSVYDIHQTRQPRTPHSHRTFTPHLPRTHTSYVPQGNDPHLHAHTQTRAQFLRPVVTPVTPFSAIHDPLSHPPFTLDELSLLRNPFPSATPTSGSSSAMALPTASTQLAHTCLS</sequence>
<accession>A0A0C3IJ40</accession>
<reference evidence="3" key="2">
    <citation type="submission" date="2015-01" db="EMBL/GenBank/DDBJ databases">
        <title>Evolutionary Origins and Diversification of the Mycorrhizal Mutualists.</title>
        <authorList>
            <consortium name="DOE Joint Genome Institute"/>
            <consortium name="Mycorrhizal Genomics Consortium"/>
            <person name="Kohler A."/>
            <person name="Kuo A."/>
            <person name="Nagy L.G."/>
            <person name="Floudas D."/>
            <person name="Copeland A."/>
            <person name="Barry K.W."/>
            <person name="Cichocki N."/>
            <person name="Veneault-Fourrey C."/>
            <person name="LaButti K."/>
            <person name="Lindquist E.A."/>
            <person name="Lipzen A."/>
            <person name="Lundell T."/>
            <person name="Morin E."/>
            <person name="Murat C."/>
            <person name="Riley R."/>
            <person name="Ohm R."/>
            <person name="Sun H."/>
            <person name="Tunlid A."/>
            <person name="Henrissat B."/>
            <person name="Grigoriev I.V."/>
            <person name="Hibbett D.S."/>
            <person name="Martin F."/>
        </authorList>
    </citation>
    <scope>NUCLEOTIDE SEQUENCE [LARGE SCALE GENOMIC DNA]</scope>
    <source>
        <strain evidence="3">Marx 270</strain>
    </source>
</reference>
<evidence type="ECO:0000313" key="2">
    <source>
        <dbReference type="EMBL" id="KIN97002.1"/>
    </source>
</evidence>
<reference evidence="2 3" key="1">
    <citation type="submission" date="2014-04" db="EMBL/GenBank/DDBJ databases">
        <authorList>
            <consortium name="DOE Joint Genome Institute"/>
            <person name="Kuo A."/>
            <person name="Kohler A."/>
            <person name="Costa M.D."/>
            <person name="Nagy L.G."/>
            <person name="Floudas D."/>
            <person name="Copeland A."/>
            <person name="Barry K.W."/>
            <person name="Cichocki N."/>
            <person name="Veneault-Fourrey C."/>
            <person name="LaButti K."/>
            <person name="Lindquist E.A."/>
            <person name="Lipzen A."/>
            <person name="Lundell T."/>
            <person name="Morin E."/>
            <person name="Murat C."/>
            <person name="Sun H."/>
            <person name="Tunlid A."/>
            <person name="Henrissat B."/>
            <person name="Grigoriev I.V."/>
            <person name="Hibbett D.S."/>
            <person name="Martin F."/>
            <person name="Nordberg H.P."/>
            <person name="Cantor M.N."/>
            <person name="Hua S.X."/>
        </authorList>
    </citation>
    <scope>NUCLEOTIDE SEQUENCE [LARGE SCALE GENOMIC DNA]</scope>
    <source>
        <strain evidence="2 3">Marx 270</strain>
    </source>
</reference>
<dbReference type="EMBL" id="KN832036">
    <property type="protein sequence ID" value="KIN97002.1"/>
    <property type="molecule type" value="Genomic_DNA"/>
</dbReference>
<dbReference type="HOGENOM" id="CLU_1696244_0_0_1"/>
<feature type="compositionally biased region" description="Low complexity" evidence="1">
    <location>
        <begin position="128"/>
        <end position="139"/>
    </location>
</feature>
<keyword evidence="3" id="KW-1185">Reference proteome</keyword>
<feature type="compositionally biased region" description="Polar residues" evidence="1">
    <location>
        <begin position="144"/>
        <end position="155"/>
    </location>
</feature>